<protein>
    <submittedName>
        <fullName evidence="2">Uncharacterized protein</fullName>
    </submittedName>
</protein>
<name>A0A7W8DNS5_9BACT</name>
<dbReference type="AlphaFoldDB" id="A0A7W8DNS5"/>
<evidence type="ECO:0000256" key="1">
    <source>
        <dbReference type="SAM" id="MobiDB-lite"/>
    </source>
</evidence>
<organism evidence="2 3">
    <name type="scientific">Prosthecobacter dejongeii</name>
    <dbReference type="NCBI Taxonomy" id="48465"/>
    <lineage>
        <taxon>Bacteria</taxon>
        <taxon>Pseudomonadati</taxon>
        <taxon>Verrucomicrobiota</taxon>
        <taxon>Verrucomicrobiia</taxon>
        <taxon>Verrucomicrobiales</taxon>
        <taxon>Verrucomicrobiaceae</taxon>
        <taxon>Prosthecobacter</taxon>
    </lineage>
</organism>
<dbReference type="EMBL" id="JACHIF010000001">
    <property type="protein sequence ID" value="MBB5036602.1"/>
    <property type="molecule type" value="Genomic_DNA"/>
</dbReference>
<keyword evidence="3" id="KW-1185">Reference proteome</keyword>
<dbReference type="RefSeq" id="WP_184205604.1">
    <property type="nucleotide sequence ID" value="NZ_JACHIF010000001.1"/>
</dbReference>
<evidence type="ECO:0000313" key="3">
    <source>
        <dbReference type="Proteomes" id="UP000534294"/>
    </source>
</evidence>
<feature type="region of interest" description="Disordered" evidence="1">
    <location>
        <begin position="118"/>
        <end position="144"/>
    </location>
</feature>
<reference evidence="2 3" key="1">
    <citation type="submission" date="2020-08" db="EMBL/GenBank/DDBJ databases">
        <title>Genomic Encyclopedia of Type Strains, Phase IV (KMG-IV): sequencing the most valuable type-strain genomes for metagenomic binning, comparative biology and taxonomic classification.</title>
        <authorList>
            <person name="Goeker M."/>
        </authorList>
    </citation>
    <scope>NUCLEOTIDE SEQUENCE [LARGE SCALE GENOMIC DNA]</scope>
    <source>
        <strain evidence="2 3">DSM 12251</strain>
    </source>
</reference>
<gene>
    <name evidence="2" type="ORF">HNQ64_000836</name>
</gene>
<proteinExistence type="predicted"/>
<comment type="caution">
    <text evidence="2">The sequence shown here is derived from an EMBL/GenBank/DDBJ whole genome shotgun (WGS) entry which is preliminary data.</text>
</comment>
<feature type="compositionally biased region" description="Pro residues" evidence="1">
    <location>
        <begin position="125"/>
        <end position="139"/>
    </location>
</feature>
<dbReference type="Proteomes" id="UP000534294">
    <property type="component" value="Unassembled WGS sequence"/>
</dbReference>
<sequence length="276" mass="28846">MQVSWIDPEEVAVLAESLRPSLTPKIPAPVPVAPPKPEPVEPLVTDPVVVKVEEAALAPNLAAFRQRLQSIREKAIHAGLLTPQPVAPPAETASVVTAQPPVVEAPAAVEPAPVAVEEEVSAPASPAPEPAFTPSPPPTHFSAAPVELPQVPISQGASVKDRLEAYSLWAGSRWNAGELLIVDEYGDLLWGPPKKSGLVLSTMMAWNAAIRASAQAASGASQVSRQILATGETLTILPCPTRLGLLQIALVKAQAPSEEETISLCSVLAEVMDFPG</sequence>
<accession>A0A7W8DNS5</accession>
<evidence type="ECO:0000313" key="2">
    <source>
        <dbReference type="EMBL" id="MBB5036602.1"/>
    </source>
</evidence>